<organism evidence="3 4">
    <name type="scientific">Guillardia theta (strain CCMP2712)</name>
    <name type="common">Cryptophyte</name>
    <dbReference type="NCBI Taxonomy" id="905079"/>
    <lineage>
        <taxon>Eukaryota</taxon>
        <taxon>Cryptophyceae</taxon>
        <taxon>Pyrenomonadales</taxon>
        <taxon>Geminigeraceae</taxon>
        <taxon>Guillardia</taxon>
    </lineage>
</organism>
<dbReference type="AlphaFoldDB" id="A0A0C3SG60"/>
<keyword evidence="1" id="KW-0802">TPR repeat</keyword>
<protein>
    <submittedName>
        <fullName evidence="3">Uncharacterized protein</fullName>
    </submittedName>
</protein>
<evidence type="ECO:0000256" key="2">
    <source>
        <dbReference type="SAM" id="Phobius"/>
    </source>
</evidence>
<keyword evidence="2" id="KW-1133">Transmembrane helix</keyword>
<dbReference type="EMBL" id="AF041468">
    <property type="status" value="NOT_ANNOTATED_CDS"/>
    <property type="molecule type" value="Genomic_DNA"/>
</dbReference>
<dbReference type="InterPro" id="IPR011990">
    <property type="entry name" value="TPR-like_helical_dom_sf"/>
</dbReference>
<dbReference type="Proteomes" id="UP000011087">
    <property type="component" value="Unassembled WGS sequence"/>
</dbReference>
<keyword evidence="2" id="KW-0812">Transmembrane</keyword>
<dbReference type="SMART" id="SM00028">
    <property type="entry name" value="TPR"/>
    <property type="match status" value="3"/>
</dbReference>
<dbReference type="InterPro" id="IPR019734">
    <property type="entry name" value="TPR_rpt"/>
</dbReference>
<reference evidence="4" key="2">
    <citation type="submission" date="2012-11" db="EMBL/GenBank/DDBJ databases">
        <authorList>
            <person name="Kuo A."/>
            <person name="Curtis B.A."/>
            <person name="Tanifuji G."/>
            <person name="Burki F."/>
            <person name="Gruber A."/>
            <person name="Irimia M."/>
            <person name="Maruyama S."/>
            <person name="Arias M.C."/>
            <person name="Ball S.G."/>
            <person name="Gile G.H."/>
            <person name="Hirakawa Y."/>
            <person name="Hopkins J.F."/>
            <person name="Rensing S.A."/>
            <person name="Schmutz J."/>
            <person name="Symeonidi A."/>
            <person name="Elias M."/>
            <person name="Eveleigh R.J."/>
            <person name="Herman E.K."/>
            <person name="Klute M.J."/>
            <person name="Nakayama T."/>
            <person name="Obornik M."/>
            <person name="Reyes-Prieto A."/>
            <person name="Armbrust E.V."/>
            <person name="Aves S.J."/>
            <person name="Beiko R.G."/>
            <person name="Coutinho P."/>
            <person name="Dacks J.B."/>
            <person name="Durnford D.G."/>
            <person name="Fast N.M."/>
            <person name="Green B.R."/>
            <person name="Grisdale C."/>
            <person name="Hempe F."/>
            <person name="Henrissat B."/>
            <person name="Hoppner M.P."/>
            <person name="Ishida K.-I."/>
            <person name="Kim E."/>
            <person name="Koreny L."/>
            <person name="Kroth P.G."/>
            <person name="Liu Y."/>
            <person name="Malik S.-B."/>
            <person name="Maier U.G."/>
            <person name="McRose D."/>
            <person name="Mock T."/>
            <person name="Neilson J.A."/>
            <person name="Onodera N.T."/>
            <person name="Poole A.M."/>
            <person name="Pritham E.J."/>
            <person name="Richards T.A."/>
            <person name="Rocap G."/>
            <person name="Roy S.W."/>
            <person name="Sarai C."/>
            <person name="Schaack S."/>
            <person name="Shirato S."/>
            <person name="Slamovits C.H."/>
            <person name="Spencer D.F."/>
            <person name="Suzuki S."/>
            <person name="Worden A.Z."/>
            <person name="Zauner S."/>
            <person name="Barry K."/>
            <person name="Bell C."/>
            <person name="Bharti A.K."/>
            <person name="Crow J.A."/>
            <person name="Grimwood J."/>
            <person name="Kramer R."/>
            <person name="Lindquist E."/>
            <person name="Lucas S."/>
            <person name="Salamov A."/>
            <person name="McFadden G.I."/>
            <person name="Lane C.E."/>
            <person name="Keeling P.J."/>
            <person name="Gray M.W."/>
            <person name="Grigoriev I.V."/>
            <person name="Archibald J.M."/>
        </authorList>
    </citation>
    <scope>NUCLEOTIDE SEQUENCE</scope>
    <source>
        <strain evidence="4">CCMP2712</strain>
    </source>
</reference>
<proteinExistence type="predicted"/>
<dbReference type="PROSITE" id="PS50005">
    <property type="entry name" value="TPR"/>
    <property type="match status" value="1"/>
</dbReference>
<keyword evidence="2" id="KW-0472">Membrane</keyword>
<feature type="repeat" description="TPR" evidence="1">
    <location>
        <begin position="91"/>
        <end position="124"/>
    </location>
</feature>
<evidence type="ECO:0000256" key="1">
    <source>
        <dbReference type="PROSITE-ProRule" id="PRU00339"/>
    </source>
</evidence>
<evidence type="ECO:0000313" key="3">
    <source>
        <dbReference type="EnsemblProtists" id="AAC35649"/>
    </source>
</evidence>
<keyword evidence="4" id="KW-1185">Reference proteome</keyword>
<dbReference type="Pfam" id="PF13424">
    <property type="entry name" value="TPR_12"/>
    <property type="match status" value="1"/>
</dbReference>
<evidence type="ECO:0000313" key="4">
    <source>
        <dbReference type="Proteomes" id="UP000011087"/>
    </source>
</evidence>
<feature type="transmembrane region" description="Helical" evidence="2">
    <location>
        <begin position="6"/>
        <end position="29"/>
    </location>
</feature>
<dbReference type="EnsemblProtists" id="AAC35649">
    <property type="protein sequence ID" value="AAC35649"/>
    <property type="gene ID" value="EGPrGTG00000000085"/>
</dbReference>
<dbReference type="SMR" id="A0A0C3SG60"/>
<dbReference type="OMA" id="HQWISSI"/>
<accession>A0A0C3SG60</accession>
<sequence length="178" mass="20871">MSFLLPFLYVSGLSLILLFILVFIISQIWSRRTADLRLVSIQEKIRNAKADGKDFYELGVIFLSKKLYDQAIINFRYALNLWELDDKTGLANLYNTIGFTYTQIAQYDLALFYYEKALLHEPNYLVTLKNIGFIYEKTNNLVKAKDIYLQILKYDVDNKFATDKLNLLTGRLIRDDRI</sequence>
<name>A0A0C3SG60_GUITC</name>
<dbReference type="SUPFAM" id="SSF48452">
    <property type="entry name" value="TPR-like"/>
    <property type="match status" value="1"/>
</dbReference>
<dbReference type="Gene3D" id="1.25.40.10">
    <property type="entry name" value="Tetratricopeptide repeat domain"/>
    <property type="match status" value="1"/>
</dbReference>
<reference evidence="3" key="3">
    <citation type="submission" date="2015-06" db="UniProtKB">
        <authorList>
            <consortium name="EnsemblProtists"/>
        </authorList>
    </citation>
    <scope>IDENTIFICATION</scope>
</reference>
<reference evidence="4" key="1">
    <citation type="journal article" date="2012" name="Nature">
        <title>Algal genomes reveal evolutionary mosaicism and the fate of nucleomorphs.</title>
        <authorList>
            <consortium name="DOE Joint Genome Institute"/>
            <person name="Curtis B.A."/>
            <person name="Tanifuji G."/>
            <person name="Burki F."/>
            <person name="Gruber A."/>
            <person name="Irimia M."/>
            <person name="Maruyama S."/>
            <person name="Arias M.C."/>
            <person name="Ball S.G."/>
            <person name="Gile G.H."/>
            <person name="Hirakawa Y."/>
            <person name="Hopkins J.F."/>
            <person name="Kuo A."/>
            <person name="Rensing S.A."/>
            <person name="Schmutz J."/>
            <person name="Symeonidi A."/>
            <person name="Elias M."/>
            <person name="Eveleigh R.J."/>
            <person name="Herman E.K."/>
            <person name="Klute M.J."/>
            <person name="Nakayama T."/>
            <person name="Obornik M."/>
            <person name="Reyes-Prieto A."/>
            <person name="Armbrust E.V."/>
            <person name="Aves S.J."/>
            <person name="Beiko R.G."/>
            <person name="Coutinho P."/>
            <person name="Dacks J.B."/>
            <person name="Durnford D.G."/>
            <person name="Fast N.M."/>
            <person name="Green B.R."/>
            <person name="Grisdale C.J."/>
            <person name="Hempel F."/>
            <person name="Henrissat B."/>
            <person name="Hoppner M.P."/>
            <person name="Ishida K."/>
            <person name="Kim E."/>
            <person name="Koreny L."/>
            <person name="Kroth P.G."/>
            <person name="Liu Y."/>
            <person name="Malik S.B."/>
            <person name="Maier U.G."/>
            <person name="McRose D."/>
            <person name="Mock T."/>
            <person name="Neilson J.A."/>
            <person name="Onodera N.T."/>
            <person name="Poole A.M."/>
            <person name="Pritham E.J."/>
            <person name="Richards T.A."/>
            <person name="Rocap G."/>
            <person name="Roy S.W."/>
            <person name="Sarai C."/>
            <person name="Schaack S."/>
            <person name="Shirato S."/>
            <person name="Slamovits C.H."/>
            <person name="Spencer D.F."/>
            <person name="Suzuki S."/>
            <person name="Worden A.Z."/>
            <person name="Zauner S."/>
            <person name="Barry K."/>
            <person name="Bell C."/>
            <person name="Bharti A.K."/>
            <person name="Crow J.A."/>
            <person name="Grimwood J."/>
            <person name="Kramer R."/>
            <person name="Lindquist E."/>
            <person name="Lucas S."/>
            <person name="Salamov A."/>
            <person name="McFadden G.I."/>
            <person name="Lane C.E."/>
            <person name="Keeling P.J."/>
            <person name="Gray M.W."/>
            <person name="Grigoriev I.V."/>
            <person name="Archibald J.M."/>
        </authorList>
    </citation>
    <scope>NUCLEOTIDE SEQUENCE</scope>
    <source>
        <strain evidence="4">CCMP2712</strain>
    </source>
</reference>